<protein>
    <recommendedName>
        <fullName evidence="4">Glycosyltransferase RgtA/B/C/D-like domain-containing protein</fullName>
    </recommendedName>
</protein>
<dbReference type="AlphaFoldDB" id="A0A2Z6UG46"/>
<dbReference type="RefSeq" id="WP_110578138.1">
    <property type="nucleotide sequence ID" value="NZ_BDSG01000012.1"/>
</dbReference>
<keyword evidence="1" id="KW-1133">Transmembrane helix</keyword>
<dbReference type="Proteomes" id="UP000248272">
    <property type="component" value="Unassembled WGS sequence"/>
</dbReference>
<dbReference type="EMBL" id="BDSG01000012">
    <property type="protein sequence ID" value="GBL09287.1"/>
    <property type="molecule type" value="Genomic_DNA"/>
</dbReference>
<evidence type="ECO:0000256" key="1">
    <source>
        <dbReference type="SAM" id="Phobius"/>
    </source>
</evidence>
<feature type="transmembrane region" description="Helical" evidence="1">
    <location>
        <begin position="395"/>
        <end position="414"/>
    </location>
</feature>
<feature type="transmembrane region" description="Helical" evidence="1">
    <location>
        <begin position="59"/>
        <end position="78"/>
    </location>
</feature>
<name>A0A2Z6UG46_MICAE</name>
<feature type="transmembrane region" description="Helical" evidence="1">
    <location>
        <begin position="266"/>
        <end position="290"/>
    </location>
</feature>
<feature type="transmembrane region" description="Helical" evidence="1">
    <location>
        <begin position="368"/>
        <end position="389"/>
    </location>
</feature>
<feature type="transmembrane region" description="Helical" evidence="1">
    <location>
        <begin position="24"/>
        <end position="47"/>
    </location>
</feature>
<gene>
    <name evidence="2" type="ORF">MSj_00766</name>
</gene>
<keyword evidence="1" id="KW-0812">Transmembrane</keyword>
<proteinExistence type="predicted"/>
<evidence type="ECO:0008006" key="4">
    <source>
        <dbReference type="Google" id="ProtNLM"/>
    </source>
</evidence>
<evidence type="ECO:0000313" key="3">
    <source>
        <dbReference type="Proteomes" id="UP000248272"/>
    </source>
</evidence>
<feature type="transmembrane region" description="Helical" evidence="1">
    <location>
        <begin position="435"/>
        <end position="456"/>
    </location>
</feature>
<accession>A0A2Z6UG46</accession>
<reference evidence="2 3" key="1">
    <citation type="journal article" date="2018" name="Front. Microbiol.">
        <title>Adaptation of the Freshwater Bloom-Forming Cyanobacterium Microcystis aeruginosa to Brackish Water Is Driven by Recent Horizontal Transfer of Sucrose Genes.</title>
        <authorList>
            <person name="Tanabe Y."/>
            <person name="Hodoki Y."/>
            <person name="Sano T."/>
            <person name="Tada K."/>
            <person name="Watanabe M.M."/>
        </authorList>
    </citation>
    <scope>NUCLEOTIDE SEQUENCE [LARGE SCALE GENOMIC DNA]</scope>
    <source>
        <strain evidence="2 3">Sj</strain>
    </source>
</reference>
<feature type="transmembrane region" description="Helical" evidence="1">
    <location>
        <begin position="338"/>
        <end position="356"/>
    </location>
</feature>
<feature type="transmembrane region" description="Helical" evidence="1">
    <location>
        <begin position="239"/>
        <end position="254"/>
    </location>
</feature>
<sequence length="591" mass="66590">MVDNQIDLRWWLLSNLASIPSLSIIYRISVIFTFIILIFLAFSPLIFPRTPTSKLQKFLSSNLIFIISLVTFILAARWPGFLSPMLDPDEGLFIAGAIKLLKDPVFWRAVDAGSSGPLNVYPLTLPAFFGFRIEYASSRVIGLIMITAAIVCLYYALSTLYDKSLSRLAIVPVFTTVALMKESGYVHYTSEHFSIAILSVALLIVCKYYAGNSSNSNRLIFALGFILGLTPFAKMQSVPIAFSIACIFLHILWLKSSARGQFIRSLAAFFLGVILFSALVVLYLIIFSIYDAFWTSYIQQNLLIYSTHGLGGNLTQVSFLAKINIFLDMLVRVQDTQMLFLLTAIALIVGIPFLIIKRFSLSPDQEKSNTFCFVYYSLVILAASSYSVIRPGNSFPHYLLFLIIPSGFLIGVFLGELAKVLQVSKFTRSHLKLSLLTVVVFITVTSSFLQFTITIISDNFYLDNRRRFAKNYLSPIAKTILNYASPGESMAVWGVEPELYVDTGLVQAIRDSVSFWQILPGSLQEYFLKRYADDLINSNANLFVDAVAPKMTRFKDRETYGHEVFPEIARVIKENYRLVDEVQGVRIYLKK</sequence>
<comment type="caution">
    <text evidence="2">The sequence shown here is derived from an EMBL/GenBank/DDBJ whole genome shotgun (WGS) entry which is preliminary data.</text>
</comment>
<keyword evidence="1" id="KW-0472">Membrane</keyword>
<evidence type="ECO:0000313" key="2">
    <source>
        <dbReference type="EMBL" id="GBL09287.1"/>
    </source>
</evidence>
<feature type="transmembrane region" description="Helical" evidence="1">
    <location>
        <begin position="192"/>
        <end position="210"/>
    </location>
</feature>
<feature type="transmembrane region" description="Helical" evidence="1">
    <location>
        <begin position="136"/>
        <end position="157"/>
    </location>
</feature>
<organism evidence="2 3">
    <name type="scientific">Microcystis aeruginosa Sj</name>
    <dbReference type="NCBI Taxonomy" id="1979544"/>
    <lineage>
        <taxon>Bacteria</taxon>
        <taxon>Bacillati</taxon>
        <taxon>Cyanobacteriota</taxon>
        <taxon>Cyanophyceae</taxon>
        <taxon>Oscillatoriophycideae</taxon>
        <taxon>Chroococcales</taxon>
        <taxon>Microcystaceae</taxon>
        <taxon>Microcystis</taxon>
    </lineage>
</organism>